<accession>A0A212QPL0</accession>
<dbReference type="InterPro" id="IPR011057">
    <property type="entry name" value="Mss4-like_sf"/>
</dbReference>
<evidence type="ECO:0000259" key="5">
    <source>
        <dbReference type="PROSITE" id="PS51891"/>
    </source>
</evidence>
<dbReference type="GO" id="GO:0046872">
    <property type="term" value="F:metal ion binding"/>
    <property type="evidence" value="ECO:0007669"/>
    <property type="project" value="UniProtKB-KW"/>
</dbReference>
<protein>
    <submittedName>
        <fullName evidence="6">Uncharacterized conserved protein</fullName>
    </submittedName>
</protein>
<keyword evidence="7" id="KW-1185">Reference proteome</keyword>
<evidence type="ECO:0000256" key="1">
    <source>
        <dbReference type="ARBA" id="ARBA00005495"/>
    </source>
</evidence>
<evidence type="ECO:0000313" key="7">
    <source>
        <dbReference type="Proteomes" id="UP000197065"/>
    </source>
</evidence>
<dbReference type="PANTHER" id="PTHR33337:SF40">
    <property type="entry name" value="CENP-V_GFA DOMAIN-CONTAINING PROTEIN-RELATED"/>
    <property type="match status" value="1"/>
</dbReference>
<proteinExistence type="inferred from homology"/>
<evidence type="ECO:0000256" key="4">
    <source>
        <dbReference type="ARBA" id="ARBA00023239"/>
    </source>
</evidence>
<keyword evidence="4" id="KW-0456">Lyase</keyword>
<dbReference type="AlphaFoldDB" id="A0A212QPL0"/>
<dbReference type="PROSITE" id="PS51891">
    <property type="entry name" value="CENP_V_GFA"/>
    <property type="match status" value="1"/>
</dbReference>
<dbReference type="SUPFAM" id="SSF51316">
    <property type="entry name" value="Mss4-like"/>
    <property type="match status" value="1"/>
</dbReference>
<dbReference type="EMBL" id="FYEH01000002">
    <property type="protein sequence ID" value="SNB61362.1"/>
    <property type="molecule type" value="Genomic_DNA"/>
</dbReference>
<name>A0A212QPL0_9PROT</name>
<keyword evidence="3" id="KW-0862">Zinc</keyword>
<dbReference type="Pfam" id="PF04828">
    <property type="entry name" value="GFA"/>
    <property type="match status" value="1"/>
</dbReference>
<dbReference type="GO" id="GO:0016846">
    <property type="term" value="F:carbon-sulfur lyase activity"/>
    <property type="evidence" value="ECO:0007669"/>
    <property type="project" value="InterPro"/>
</dbReference>
<feature type="domain" description="CENP-V/GFA" evidence="5">
    <location>
        <begin position="6"/>
        <end position="122"/>
    </location>
</feature>
<dbReference type="PANTHER" id="PTHR33337">
    <property type="entry name" value="GFA DOMAIN-CONTAINING PROTEIN"/>
    <property type="match status" value="1"/>
</dbReference>
<dbReference type="Gene3D" id="3.90.1590.10">
    <property type="entry name" value="glutathione-dependent formaldehyde- activating enzyme (gfa)"/>
    <property type="match status" value="1"/>
</dbReference>
<dbReference type="Proteomes" id="UP000197065">
    <property type="component" value="Unassembled WGS sequence"/>
</dbReference>
<sequence>MTGAIHRGGCQCGAVRFVASGQASNVGYCHCRICQRTTGAPVTVWGDWDVQRFRFTSKQHPRVFASSAHGRRWFCEQCGASIGYMDERAPRIVEINILALDDPGEIAPSHHSWTASSVSWFEIADRLPRHEEDGPAG</sequence>
<keyword evidence="2" id="KW-0479">Metal-binding</keyword>
<dbReference type="OrthoDB" id="9807246at2"/>
<organism evidence="6 7">
    <name type="scientific">Arboricoccus pini</name>
    <dbReference type="NCBI Taxonomy" id="1963835"/>
    <lineage>
        <taxon>Bacteria</taxon>
        <taxon>Pseudomonadati</taxon>
        <taxon>Pseudomonadota</taxon>
        <taxon>Alphaproteobacteria</taxon>
        <taxon>Geminicoccales</taxon>
        <taxon>Geminicoccaceae</taxon>
        <taxon>Arboricoccus</taxon>
    </lineage>
</organism>
<gene>
    <name evidence="6" type="ORF">SAMN07250955_102200</name>
</gene>
<reference evidence="6 7" key="1">
    <citation type="submission" date="2017-06" db="EMBL/GenBank/DDBJ databases">
        <authorList>
            <person name="Kim H.J."/>
            <person name="Triplett B.A."/>
        </authorList>
    </citation>
    <scope>NUCLEOTIDE SEQUENCE [LARGE SCALE GENOMIC DNA]</scope>
    <source>
        <strain evidence="6 7">B29T1</strain>
    </source>
</reference>
<evidence type="ECO:0000313" key="6">
    <source>
        <dbReference type="EMBL" id="SNB61362.1"/>
    </source>
</evidence>
<comment type="similarity">
    <text evidence="1">Belongs to the Gfa family.</text>
</comment>
<evidence type="ECO:0000256" key="2">
    <source>
        <dbReference type="ARBA" id="ARBA00022723"/>
    </source>
</evidence>
<evidence type="ECO:0000256" key="3">
    <source>
        <dbReference type="ARBA" id="ARBA00022833"/>
    </source>
</evidence>
<dbReference type="InterPro" id="IPR006913">
    <property type="entry name" value="CENP-V/GFA"/>
</dbReference>
<dbReference type="RefSeq" id="WP_088560059.1">
    <property type="nucleotide sequence ID" value="NZ_FYEH01000002.1"/>
</dbReference>